<protein>
    <submittedName>
        <fullName evidence="2">Uncharacterized protein</fullName>
    </submittedName>
</protein>
<sequence length="377" mass="41138">MTRLDGYTLQLTAPPPQPIIGFTYSTGSLSRSGSATFSSTKSLKRKRSDEAMTVTITVSNTAPDPEAPLFLPIVFPSVNGNADGVYTSPASPAPTEIVDFDDRTGEEHMENAKAVGVKVRDFAYEPLPKERDVRAPEFWLTPQEALVLHDRYIRAAPHRAANYRLPGKLLHNLLKIGWVTQEEAEFHWRDEDWKAMNEYMSRPLGAYPVCIPKGTKKPSAAYRARMREEKFVSMPDDIPEDKIYVPPDEPDMDDGPPCVEPALFRAAAAALTRALSYTAPATSTIYPPLTESNDSLDASHANKKRRVSTGSDATTPQNTPPATPVPNEGRTLPQSAGLSTPGPSRPSTPPASNNPPTLGRGRGRGGLMRTQTFDVIA</sequence>
<feature type="compositionally biased region" description="Pro residues" evidence="1">
    <location>
        <begin position="343"/>
        <end position="353"/>
    </location>
</feature>
<organism evidence="2 3">
    <name type="scientific">Trametes cubensis</name>
    <dbReference type="NCBI Taxonomy" id="1111947"/>
    <lineage>
        <taxon>Eukaryota</taxon>
        <taxon>Fungi</taxon>
        <taxon>Dikarya</taxon>
        <taxon>Basidiomycota</taxon>
        <taxon>Agaricomycotina</taxon>
        <taxon>Agaricomycetes</taxon>
        <taxon>Polyporales</taxon>
        <taxon>Polyporaceae</taxon>
        <taxon>Trametes</taxon>
    </lineage>
</organism>
<feature type="compositionally biased region" description="Polar residues" evidence="1">
    <location>
        <begin position="283"/>
        <end position="296"/>
    </location>
</feature>
<evidence type="ECO:0000313" key="3">
    <source>
        <dbReference type="Proteomes" id="UP001215151"/>
    </source>
</evidence>
<comment type="caution">
    <text evidence="2">The sequence shown here is derived from an EMBL/GenBank/DDBJ whole genome shotgun (WGS) entry which is preliminary data.</text>
</comment>
<gene>
    <name evidence="2" type="ORF">ONZ51_g5743</name>
</gene>
<name>A0AAD7TTT1_9APHY</name>
<dbReference type="AlphaFoldDB" id="A0AAD7TTT1"/>
<evidence type="ECO:0000313" key="2">
    <source>
        <dbReference type="EMBL" id="KAJ8481825.1"/>
    </source>
</evidence>
<accession>A0AAD7TTT1</accession>
<evidence type="ECO:0000256" key="1">
    <source>
        <dbReference type="SAM" id="MobiDB-lite"/>
    </source>
</evidence>
<proteinExistence type="predicted"/>
<dbReference type="Proteomes" id="UP001215151">
    <property type="component" value="Unassembled WGS sequence"/>
</dbReference>
<keyword evidence="3" id="KW-1185">Reference proteome</keyword>
<dbReference type="EMBL" id="JAPEVG010000128">
    <property type="protein sequence ID" value="KAJ8481825.1"/>
    <property type="molecule type" value="Genomic_DNA"/>
</dbReference>
<reference evidence="2" key="1">
    <citation type="submission" date="2022-11" db="EMBL/GenBank/DDBJ databases">
        <title>Genome Sequence of Cubamyces cubensis.</title>
        <authorList>
            <person name="Buettner E."/>
        </authorList>
    </citation>
    <scope>NUCLEOTIDE SEQUENCE</scope>
    <source>
        <strain evidence="2">MPL-01</strain>
    </source>
</reference>
<feature type="region of interest" description="Disordered" evidence="1">
    <location>
        <begin position="283"/>
        <end position="377"/>
    </location>
</feature>